<dbReference type="Pfam" id="PF10609">
    <property type="entry name" value="ParA"/>
    <property type="match status" value="1"/>
</dbReference>
<dbReference type="EMBL" id="UOGL01000253">
    <property type="protein sequence ID" value="VAX38746.1"/>
    <property type="molecule type" value="Genomic_DNA"/>
</dbReference>
<evidence type="ECO:0000256" key="2">
    <source>
        <dbReference type="ARBA" id="ARBA00022840"/>
    </source>
</evidence>
<sequence>MIDQANRLRDLVEQQQMQKQPKETSLPFERGTSRARTIAITSGKGGVGKSNIALNLAIALSLTESRVCLLDANFGLGSLDLLCGLNGYWNLSHVITGARQLEEIMLAGPAGVRIIPGASGLAEMSHLSLSVQEDIFSQLEQIEASHDYIIIDTGTGIHQSVGQFVTAADNVFVITTPEPTSITDAYAVIKTFMNYSTPRFEVIVNQAKTTEQGETIIKRLQTTSQLFLRSHITAAGVIPFDPAVPLSVSSRIPFLVSHPTANVSRAITQIAQRIDRTQQKVSSKSYFPKVQQQYKAA</sequence>
<dbReference type="InterPro" id="IPR027417">
    <property type="entry name" value="P-loop_NTPase"/>
</dbReference>
<dbReference type="InterPro" id="IPR033756">
    <property type="entry name" value="YlxH/NBP35"/>
</dbReference>
<keyword evidence="1" id="KW-0547">Nucleotide-binding</keyword>
<proteinExistence type="predicted"/>
<organism evidence="3">
    <name type="scientific">hydrothermal vent metagenome</name>
    <dbReference type="NCBI Taxonomy" id="652676"/>
    <lineage>
        <taxon>unclassified sequences</taxon>
        <taxon>metagenomes</taxon>
        <taxon>ecological metagenomes</taxon>
    </lineage>
</organism>
<keyword evidence="2" id="KW-0067">ATP-binding</keyword>
<dbReference type="InterPro" id="IPR050625">
    <property type="entry name" value="ParA/MinD_ATPase"/>
</dbReference>
<evidence type="ECO:0000313" key="3">
    <source>
        <dbReference type="EMBL" id="VAX38746.1"/>
    </source>
</evidence>
<accession>A0A3B1D789</accession>
<dbReference type="SUPFAM" id="SSF52540">
    <property type="entry name" value="P-loop containing nucleoside triphosphate hydrolases"/>
    <property type="match status" value="1"/>
</dbReference>
<dbReference type="GO" id="GO:0016887">
    <property type="term" value="F:ATP hydrolysis activity"/>
    <property type="evidence" value="ECO:0007669"/>
    <property type="project" value="TreeGrafter"/>
</dbReference>
<evidence type="ECO:0000256" key="1">
    <source>
        <dbReference type="ARBA" id="ARBA00022741"/>
    </source>
</evidence>
<reference evidence="3" key="1">
    <citation type="submission" date="2018-06" db="EMBL/GenBank/DDBJ databases">
        <authorList>
            <person name="Zhirakovskaya E."/>
        </authorList>
    </citation>
    <scope>NUCLEOTIDE SEQUENCE</scope>
</reference>
<dbReference type="GO" id="GO:0009898">
    <property type="term" value="C:cytoplasmic side of plasma membrane"/>
    <property type="evidence" value="ECO:0007669"/>
    <property type="project" value="TreeGrafter"/>
</dbReference>
<dbReference type="AlphaFoldDB" id="A0A3B1D789"/>
<dbReference type="PANTHER" id="PTHR43384">
    <property type="entry name" value="SEPTUM SITE-DETERMINING PROTEIN MIND HOMOLOG, CHLOROPLASTIC-RELATED"/>
    <property type="match status" value="1"/>
</dbReference>
<dbReference type="GO" id="GO:0005524">
    <property type="term" value="F:ATP binding"/>
    <property type="evidence" value="ECO:0007669"/>
    <property type="project" value="UniProtKB-KW"/>
</dbReference>
<dbReference type="PIRSF" id="PIRSF003092">
    <property type="entry name" value="MinD"/>
    <property type="match status" value="1"/>
</dbReference>
<dbReference type="Gene3D" id="3.40.50.300">
    <property type="entry name" value="P-loop containing nucleotide triphosphate hydrolases"/>
    <property type="match status" value="1"/>
</dbReference>
<dbReference type="InterPro" id="IPR025501">
    <property type="entry name" value="MinD_FleN"/>
</dbReference>
<dbReference type="CDD" id="cd02038">
    <property type="entry name" value="FlhG-like"/>
    <property type="match status" value="1"/>
</dbReference>
<dbReference type="GO" id="GO:0051782">
    <property type="term" value="P:negative regulation of cell division"/>
    <property type="evidence" value="ECO:0007669"/>
    <property type="project" value="TreeGrafter"/>
</dbReference>
<keyword evidence="3" id="KW-0966">Cell projection</keyword>
<dbReference type="PANTHER" id="PTHR43384:SF4">
    <property type="entry name" value="CELLULOSE BIOSYNTHESIS PROTEIN BCSQ-RELATED"/>
    <property type="match status" value="1"/>
</dbReference>
<dbReference type="InterPro" id="IPR033875">
    <property type="entry name" value="FlhG"/>
</dbReference>
<keyword evidence="3" id="KW-0282">Flagellum</keyword>
<keyword evidence="3" id="KW-0969">Cilium</keyword>
<protein>
    <submittedName>
        <fullName evidence="3">Flagellar synthesis regulator FleN</fullName>
    </submittedName>
</protein>
<gene>
    <name evidence="3" type="ORF">MNBD_PLANCTO02-584</name>
</gene>
<dbReference type="GO" id="GO:0005829">
    <property type="term" value="C:cytosol"/>
    <property type="evidence" value="ECO:0007669"/>
    <property type="project" value="TreeGrafter"/>
</dbReference>
<name>A0A3B1D789_9ZZZZ</name>